<reference evidence="1" key="1">
    <citation type="journal article" date="2019" name="bioRxiv">
        <title>The Genome of the Zebra Mussel, Dreissena polymorpha: A Resource for Invasive Species Research.</title>
        <authorList>
            <person name="McCartney M.A."/>
            <person name="Auch B."/>
            <person name="Kono T."/>
            <person name="Mallez S."/>
            <person name="Zhang Y."/>
            <person name="Obille A."/>
            <person name="Becker A."/>
            <person name="Abrahante J.E."/>
            <person name="Garbe J."/>
            <person name="Badalamenti J.P."/>
            <person name="Herman A."/>
            <person name="Mangelson H."/>
            <person name="Liachko I."/>
            <person name="Sullivan S."/>
            <person name="Sone E.D."/>
            <person name="Koren S."/>
            <person name="Silverstein K.A.T."/>
            <person name="Beckman K.B."/>
            <person name="Gohl D.M."/>
        </authorList>
    </citation>
    <scope>NUCLEOTIDE SEQUENCE</scope>
    <source>
        <strain evidence="1">Duluth1</strain>
        <tissue evidence="1">Whole animal</tissue>
    </source>
</reference>
<gene>
    <name evidence="1" type="ORF">DPMN_169950</name>
</gene>
<protein>
    <submittedName>
        <fullName evidence="1">Uncharacterized protein</fullName>
    </submittedName>
</protein>
<proteinExistence type="predicted"/>
<reference evidence="1" key="2">
    <citation type="submission" date="2020-11" db="EMBL/GenBank/DDBJ databases">
        <authorList>
            <person name="McCartney M.A."/>
            <person name="Auch B."/>
            <person name="Kono T."/>
            <person name="Mallez S."/>
            <person name="Becker A."/>
            <person name="Gohl D.M."/>
            <person name="Silverstein K.A.T."/>
            <person name="Koren S."/>
            <person name="Bechman K.B."/>
            <person name="Herman A."/>
            <person name="Abrahante J.E."/>
            <person name="Garbe J."/>
        </authorList>
    </citation>
    <scope>NUCLEOTIDE SEQUENCE</scope>
    <source>
        <strain evidence="1">Duluth1</strain>
        <tissue evidence="1">Whole animal</tissue>
    </source>
</reference>
<sequence>MSRGIFRFTGMIVDLSISISDNFWNYLWAREPAPDVEQTTCIDQSKSVDYDGLLECLKKAYGEQAIYVQKQAVALLRNRYRGNISRFMTDFLMPALEMLILLQERCLPIRVGIVMETLQKYTDSSLKSHTFLMSKQKYGGQTVK</sequence>
<accession>A0A9D4DWZ2</accession>
<name>A0A9D4DWZ2_DREPO</name>
<evidence type="ECO:0000313" key="1">
    <source>
        <dbReference type="EMBL" id="KAH3768733.1"/>
    </source>
</evidence>
<keyword evidence="2" id="KW-1185">Reference proteome</keyword>
<organism evidence="1 2">
    <name type="scientific">Dreissena polymorpha</name>
    <name type="common">Zebra mussel</name>
    <name type="synonym">Mytilus polymorpha</name>
    <dbReference type="NCBI Taxonomy" id="45954"/>
    <lineage>
        <taxon>Eukaryota</taxon>
        <taxon>Metazoa</taxon>
        <taxon>Spiralia</taxon>
        <taxon>Lophotrochozoa</taxon>
        <taxon>Mollusca</taxon>
        <taxon>Bivalvia</taxon>
        <taxon>Autobranchia</taxon>
        <taxon>Heteroconchia</taxon>
        <taxon>Euheterodonta</taxon>
        <taxon>Imparidentia</taxon>
        <taxon>Neoheterodontei</taxon>
        <taxon>Myida</taxon>
        <taxon>Dreissenoidea</taxon>
        <taxon>Dreissenidae</taxon>
        <taxon>Dreissena</taxon>
    </lineage>
</organism>
<dbReference type="AlphaFoldDB" id="A0A9D4DWZ2"/>
<dbReference type="Proteomes" id="UP000828390">
    <property type="component" value="Unassembled WGS sequence"/>
</dbReference>
<evidence type="ECO:0000313" key="2">
    <source>
        <dbReference type="Proteomes" id="UP000828390"/>
    </source>
</evidence>
<dbReference type="EMBL" id="JAIWYP010000009">
    <property type="protein sequence ID" value="KAH3768733.1"/>
    <property type="molecule type" value="Genomic_DNA"/>
</dbReference>
<comment type="caution">
    <text evidence="1">The sequence shown here is derived from an EMBL/GenBank/DDBJ whole genome shotgun (WGS) entry which is preliminary data.</text>
</comment>